<organism evidence="4 5">
    <name type="scientific">Mycoemilia scoparia</name>
    <dbReference type="NCBI Taxonomy" id="417184"/>
    <lineage>
        <taxon>Eukaryota</taxon>
        <taxon>Fungi</taxon>
        <taxon>Fungi incertae sedis</taxon>
        <taxon>Zoopagomycota</taxon>
        <taxon>Kickxellomycotina</taxon>
        <taxon>Kickxellomycetes</taxon>
        <taxon>Kickxellales</taxon>
        <taxon>Kickxellaceae</taxon>
        <taxon>Mycoemilia</taxon>
    </lineage>
</organism>
<reference evidence="4" key="1">
    <citation type="submission" date="2022-07" db="EMBL/GenBank/DDBJ databases">
        <title>Phylogenomic reconstructions and comparative analyses of Kickxellomycotina fungi.</title>
        <authorList>
            <person name="Reynolds N.K."/>
            <person name="Stajich J.E."/>
            <person name="Barry K."/>
            <person name="Grigoriev I.V."/>
            <person name="Crous P."/>
            <person name="Smith M.E."/>
        </authorList>
    </citation>
    <scope>NUCLEOTIDE SEQUENCE</scope>
    <source>
        <strain evidence="4">NBRC 100468</strain>
    </source>
</reference>
<dbReference type="AlphaFoldDB" id="A0A9W8DXU1"/>
<evidence type="ECO:0000259" key="3">
    <source>
        <dbReference type="Pfam" id="PF07978"/>
    </source>
</evidence>
<dbReference type="Gene3D" id="3.30.70.100">
    <property type="match status" value="2"/>
</dbReference>
<dbReference type="PANTHER" id="PTHR21017">
    <property type="entry name" value="NIPSNAP-RELATED"/>
    <property type="match status" value="1"/>
</dbReference>
<comment type="similarity">
    <text evidence="1">Belongs to the NipSnap family.</text>
</comment>
<dbReference type="InterPro" id="IPR011008">
    <property type="entry name" value="Dimeric_a/b-barrel"/>
</dbReference>
<dbReference type="OrthoDB" id="10262843at2759"/>
<evidence type="ECO:0000256" key="2">
    <source>
        <dbReference type="SAM" id="MobiDB-lite"/>
    </source>
</evidence>
<evidence type="ECO:0000256" key="1">
    <source>
        <dbReference type="ARBA" id="ARBA00005291"/>
    </source>
</evidence>
<protein>
    <recommendedName>
        <fullName evidence="3">NIPSNAP domain-containing protein</fullName>
    </recommendedName>
</protein>
<accession>A0A9W8DXU1</accession>
<dbReference type="Pfam" id="PF07978">
    <property type="entry name" value="NIPSNAP"/>
    <property type="match status" value="2"/>
</dbReference>
<feature type="domain" description="NIPSNAP" evidence="3">
    <location>
        <begin position="207"/>
        <end position="303"/>
    </location>
</feature>
<name>A0A9W8DXU1_9FUNG</name>
<dbReference type="GO" id="GO:0000423">
    <property type="term" value="P:mitophagy"/>
    <property type="evidence" value="ECO:0007669"/>
    <property type="project" value="UniProtKB-ARBA"/>
</dbReference>
<evidence type="ECO:0000313" key="5">
    <source>
        <dbReference type="Proteomes" id="UP001150538"/>
    </source>
</evidence>
<evidence type="ECO:0000313" key="4">
    <source>
        <dbReference type="EMBL" id="KAJ1922346.1"/>
    </source>
</evidence>
<dbReference type="Proteomes" id="UP001150538">
    <property type="component" value="Unassembled WGS sequence"/>
</dbReference>
<dbReference type="InterPro" id="IPR012577">
    <property type="entry name" value="NIPSNAP"/>
</dbReference>
<sequence>MTLKLQRIATRIRPVNPPALRISGIPKPIAAYRALGAAASRPYSSETPKEDDDEPKSLPKKASKLVNTILHGSEQARQELNDTFSKVLARGKYLHELATHRIKPDRVEEYSAILSDYYPRIVKELSPSTKLVGSWITHIGEQDTAVHIWEYDSYSAFSEAQGHIASSKEFQQLQKQIAPLLRKRENQIMLEFGFWTTSSPVTTGGIYELRSYTLLPGRLLEWEQNWRRGVECRKNNEQLMGAWFSQLGDLNQVHHLWAHKDLQTRKETREKAWKEDGWAKTVYNTVRVVQNMKSQILVPLPFSSLK</sequence>
<dbReference type="InterPro" id="IPR051557">
    <property type="entry name" value="NipSnap_domain"/>
</dbReference>
<feature type="domain" description="NIPSNAP" evidence="3">
    <location>
        <begin position="96"/>
        <end position="192"/>
    </location>
</feature>
<keyword evidence="5" id="KW-1185">Reference proteome</keyword>
<dbReference type="FunFam" id="3.30.70.100:FF:000004">
    <property type="entry name" value="NIPSNAP family protein"/>
    <property type="match status" value="1"/>
</dbReference>
<dbReference type="PANTHER" id="PTHR21017:SF17">
    <property type="entry name" value="PROTEIN NIPSNAP"/>
    <property type="match status" value="1"/>
</dbReference>
<dbReference type="EMBL" id="JANBPU010000001">
    <property type="protein sequence ID" value="KAJ1922346.1"/>
    <property type="molecule type" value="Genomic_DNA"/>
</dbReference>
<comment type="caution">
    <text evidence="4">The sequence shown here is derived from an EMBL/GenBank/DDBJ whole genome shotgun (WGS) entry which is preliminary data.</text>
</comment>
<dbReference type="GO" id="GO:0005739">
    <property type="term" value="C:mitochondrion"/>
    <property type="evidence" value="ECO:0007669"/>
    <property type="project" value="TreeGrafter"/>
</dbReference>
<gene>
    <name evidence="4" type="ORF">H4219_000208</name>
</gene>
<feature type="region of interest" description="Disordered" evidence="2">
    <location>
        <begin position="40"/>
        <end position="59"/>
    </location>
</feature>
<proteinExistence type="inferred from homology"/>
<dbReference type="SUPFAM" id="SSF54909">
    <property type="entry name" value="Dimeric alpha+beta barrel"/>
    <property type="match status" value="2"/>
</dbReference>